<evidence type="ECO:0000313" key="4">
    <source>
        <dbReference type="Proteomes" id="UP000663881"/>
    </source>
</evidence>
<evidence type="ECO:0000313" key="3">
    <source>
        <dbReference type="EMBL" id="CAF4401854.1"/>
    </source>
</evidence>
<accession>A0A820P6B2</accession>
<protein>
    <recommendedName>
        <fullName evidence="2">WH2 domain-containing protein</fullName>
    </recommendedName>
</protein>
<evidence type="ECO:0000256" key="1">
    <source>
        <dbReference type="SAM" id="MobiDB-lite"/>
    </source>
</evidence>
<name>A0A820P6B2_9BILA</name>
<gene>
    <name evidence="3" type="ORF">OKA104_LOCUS51442</name>
</gene>
<organism evidence="3 4">
    <name type="scientific">Adineta steineri</name>
    <dbReference type="NCBI Taxonomy" id="433720"/>
    <lineage>
        <taxon>Eukaryota</taxon>
        <taxon>Metazoa</taxon>
        <taxon>Spiralia</taxon>
        <taxon>Gnathifera</taxon>
        <taxon>Rotifera</taxon>
        <taxon>Eurotatoria</taxon>
        <taxon>Bdelloidea</taxon>
        <taxon>Adinetida</taxon>
        <taxon>Adinetidae</taxon>
        <taxon>Adineta</taxon>
    </lineage>
</organism>
<dbReference type="EMBL" id="CAJOAY010027877">
    <property type="protein sequence ID" value="CAF4401854.1"/>
    <property type="molecule type" value="Genomic_DNA"/>
</dbReference>
<feature type="non-terminal residue" evidence="3">
    <location>
        <position position="180"/>
    </location>
</feature>
<feature type="domain" description="WH2" evidence="2">
    <location>
        <begin position="19"/>
        <end position="48"/>
    </location>
</feature>
<sequence>PPPAPALMNNAGAARPSTGGADRNGLLGEIGTFKKGGLKKAVTNDRSAPIVGNSSNNNRAAASSPTRDAASNRSNTSDRPSTAPTTGLFNITADQLSIRNLKPTGANSGSTVRAPKTEKGSIPEIPFGTPHVVSPLPKQQPTVKPIPPIPFATPPVLSPLPGQQPTIKSNQSSTPPPHQQ</sequence>
<feature type="region of interest" description="Disordered" evidence="1">
    <location>
        <begin position="43"/>
        <end position="180"/>
    </location>
</feature>
<feature type="compositionally biased region" description="Polar residues" evidence="1">
    <location>
        <begin position="65"/>
        <end position="98"/>
    </location>
</feature>
<feature type="region of interest" description="Disordered" evidence="1">
    <location>
        <begin position="1"/>
        <end position="26"/>
    </location>
</feature>
<feature type="non-terminal residue" evidence="3">
    <location>
        <position position="1"/>
    </location>
</feature>
<dbReference type="InterPro" id="IPR003124">
    <property type="entry name" value="WH2_dom"/>
</dbReference>
<dbReference type="AlphaFoldDB" id="A0A820P6B2"/>
<reference evidence="3" key="1">
    <citation type="submission" date="2021-02" db="EMBL/GenBank/DDBJ databases">
        <authorList>
            <person name="Nowell W R."/>
        </authorList>
    </citation>
    <scope>NUCLEOTIDE SEQUENCE</scope>
</reference>
<evidence type="ECO:0000259" key="2">
    <source>
        <dbReference type="Pfam" id="PF02205"/>
    </source>
</evidence>
<feature type="compositionally biased region" description="Pro residues" evidence="1">
    <location>
        <begin position="144"/>
        <end position="158"/>
    </location>
</feature>
<feature type="compositionally biased region" description="Polar residues" evidence="1">
    <location>
        <begin position="161"/>
        <end position="173"/>
    </location>
</feature>
<comment type="caution">
    <text evidence="3">The sequence shown here is derived from an EMBL/GenBank/DDBJ whole genome shotgun (WGS) entry which is preliminary data.</text>
</comment>
<dbReference type="Pfam" id="PF02205">
    <property type="entry name" value="WH2"/>
    <property type="match status" value="1"/>
</dbReference>
<dbReference type="GO" id="GO:0003779">
    <property type="term" value="F:actin binding"/>
    <property type="evidence" value="ECO:0007669"/>
    <property type="project" value="InterPro"/>
</dbReference>
<proteinExistence type="predicted"/>
<feature type="compositionally biased region" description="Low complexity" evidence="1">
    <location>
        <begin position="53"/>
        <end position="64"/>
    </location>
</feature>
<dbReference type="Proteomes" id="UP000663881">
    <property type="component" value="Unassembled WGS sequence"/>
</dbReference>